<keyword evidence="1" id="KW-0677">Repeat</keyword>
<dbReference type="Gene3D" id="2.60.40.10">
    <property type="entry name" value="Immunoglobulins"/>
    <property type="match status" value="2"/>
</dbReference>
<dbReference type="PROSITE" id="PS50853">
    <property type="entry name" value="FN3"/>
    <property type="match status" value="1"/>
</dbReference>
<dbReference type="SUPFAM" id="SSF49265">
    <property type="entry name" value="Fibronectin type III"/>
    <property type="match status" value="1"/>
</dbReference>
<evidence type="ECO:0000313" key="6">
    <source>
        <dbReference type="WBParaSite" id="NBR_0001645301-mRNA-1"/>
    </source>
</evidence>
<proteinExistence type="predicted"/>
<feature type="signal peptide" evidence="2">
    <location>
        <begin position="1"/>
        <end position="18"/>
    </location>
</feature>
<dbReference type="InterPro" id="IPR050991">
    <property type="entry name" value="ECM_Regulatory_Proteins"/>
</dbReference>
<evidence type="ECO:0000256" key="2">
    <source>
        <dbReference type="SAM" id="SignalP"/>
    </source>
</evidence>
<name>A0A0N4YHU5_NIPBR</name>
<dbReference type="InterPro" id="IPR013783">
    <property type="entry name" value="Ig-like_fold"/>
</dbReference>
<accession>A0A0N4YHU5</accession>
<evidence type="ECO:0000256" key="1">
    <source>
        <dbReference type="ARBA" id="ARBA00022737"/>
    </source>
</evidence>
<dbReference type="WBParaSite" id="NBR_0001645301-mRNA-1">
    <property type="protein sequence ID" value="NBR_0001645301-mRNA-1"/>
    <property type="gene ID" value="NBR_0001645301"/>
</dbReference>
<dbReference type="CDD" id="cd00063">
    <property type="entry name" value="FN3"/>
    <property type="match status" value="1"/>
</dbReference>
<evidence type="ECO:0000313" key="4">
    <source>
        <dbReference type="EMBL" id="VDL80054.1"/>
    </source>
</evidence>
<sequence length="371" mass="41172">MRQLYPLVNLLLLQTTVAFTVLPYIQIDYAHYFHLAQCQAKCAEKCDSGCHQHRRAHGKAQKSKAAIIDGHRFWNESSAETAKVGSTLVSSVELLCQNPSLDEEFGETSEGFVRISLLRPAGPTRYVIQWKQRTQAMGYYDESQWITASVEADTFFKVKGLIPGVQYRFMVTAVGPTGRLGEPLTSAWSEISTNTAPKMPSQPITLRNGYNSDKGVTAHLEWQRTPQDSCFYKLQLSNASTQVTRDVTLDSSSSILLPHLEFDTDYSVTVAAMSSDKIQMSRPVTTGFKSLPCRDVHGQGSLQCAPEPATDLTVVVRPNGTGLVSWKPSADVQNILFYQIVYHAISDEYDCSTQQEIVNIPAVSYPFVLLG</sequence>
<reference evidence="4 5" key="2">
    <citation type="submission" date="2018-11" db="EMBL/GenBank/DDBJ databases">
        <authorList>
            <consortium name="Pathogen Informatics"/>
        </authorList>
    </citation>
    <scope>NUCLEOTIDE SEQUENCE [LARGE SCALE GENOMIC DNA]</scope>
</reference>
<keyword evidence="5" id="KW-1185">Reference proteome</keyword>
<protein>
    <submittedName>
        <fullName evidence="6">Fibronectin type-III domain-containing protein</fullName>
    </submittedName>
</protein>
<feature type="domain" description="Fibronectin type-III" evidence="3">
    <location>
        <begin position="99"/>
        <end position="199"/>
    </location>
</feature>
<dbReference type="InterPro" id="IPR003961">
    <property type="entry name" value="FN3_dom"/>
</dbReference>
<dbReference type="OMA" id="CEFMFRI"/>
<reference evidence="6" key="1">
    <citation type="submission" date="2017-02" db="UniProtKB">
        <authorList>
            <consortium name="WormBaseParasite"/>
        </authorList>
    </citation>
    <scope>IDENTIFICATION</scope>
</reference>
<evidence type="ECO:0000259" key="3">
    <source>
        <dbReference type="PROSITE" id="PS50853"/>
    </source>
</evidence>
<dbReference type="EMBL" id="UYSL01022210">
    <property type="protein sequence ID" value="VDL80054.1"/>
    <property type="molecule type" value="Genomic_DNA"/>
</dbReference>
<keyword evidence="2" id="KW-0732">Signal</keyword>
<dbReference type="STRING" id="27835.A0A0N4YHU5"/>
<dbReference type="PANTHER" id="PTHR46708">
    <property type="entry name" value="TENASCIN"/>
    <property type="match status" value="1"/>
</dbReference>
<dbReference type="Proteomes" id="UP000271162">
    <property type="component" value="Unassembled WGS sequence"/>
</dbReference>
<gene>
    <name evidence="4" type="ORF">NBR_LOCUS16459</name>
</gene>
<dbReference type="InterPro" id="IPR036116">
    <property type="entry name" value="FN3_sf"/>
</dbReference>
<evidence type="ECO:0000313" key="5">
    <source>
        <dbReference type="Proteomes" id="UP000271162"/>
    </source>
</evidence>
<feature type="chain" id="PRO_5043125679" evidence="2">
    <location>
        <begin position="19"/>
        <end position="371"/>
    </location>
</feature>
<dbReference type="PANTHER" id="PTHR46708:SF2">
    <property type="entry name" value="FIBRONECTIN TYPE-III DOMAIN-CONTAINING PROTEIN"/>
    <property type="match status" value="1"/>
</dbReference>
<dbReference type="SMART" id="SM00060">
    <property type="entry name" value="FN3"/>
    <property type="match status" value="2"/>
</dbReference>
<dbReference type="AlphaFoldDB" id="A0A0N4YHU5"/>
<organism evidence="6">
    <name type="scientific">Nippostrongylus brasiliensis</name>
    <name type="common">Rat hookworm</name>
    <dbReference type="NCBI Taxonomy" id="27835"/>
    <lineage>
        <taxon>Eukaryota</taxon>
        <taxon>Metazoa</taxon>
        <taxon>Ecdysozoa</taxon>
        <taxon>Nematoda</taxon>
        <taxon>Chromadorea</taxon>
        <taxon>Rhabditida</taxon>
        <taxon>Rhabditina</taxon>
        <taxon>Rhabditomorpha</taxon>
        <taxon>Strongyloidea</taxon>
        <taxon>Heligmosomidae</taxon>
        <taxon>Nippostrongylus</taxon>
    </lineage>
</organism>